<dbReference type="InterPro" id="IPR021148">
    <property type="entry name" value="Polysacc_synth_dom"/>
</dbReference>
<dbReference type="STRING" id="2020962.A0A2N1JEK4"/>
<dbReference type="Pfam" id="PF04669">
    <property type="entry name" value="PBDC1"/>
    <property type="match status" value="1"/>
</dbReference>
<protein>
    <recommendedName>
        <fullName evidence="1">Polysaccharide biosynthesis domain-containing protein</fullName>
    </recommendedName>
</protein>
<dbReference type="PANTHER" id="PTHR13410:SF9">
    <property type="entry name" value="PROTEIN PBDC1"/>
    <property type="match status" value="1"/>
</dbReference>
<dbReference type="InterPro" id="IPR008476">
    <property type="entry name" value="PBDC1_metazoa/fungi"/>
</dbReference>
<feature type="domain" description="Polysaccharide biosynthesis" evidence="1">
    <location>
        <begin position="19"/>
        <end position="147"/>
    </location>
</feature>
<sequence>MTTMSNTFDPNKAENLPEIEKQIAVHCVEQAQTYWNLLEKVKASKLRITKYAVIMADFEAMLPEVYNDDNKVRLIDENAMKSPEGKKVWREFITKYEKRIADYNFGTLIRTDASGEYTQTNTIFLTRFQFYVYEILRNHRGMNDWVWEQEKKKKEQAQAA</sequence>
<evidence type="ECO:0000259" key="1">
    <source>
        <dbReference type="Pfam" id="PF04669"/>
    </source>
</evidence>
<dbReference type="OrthoDB" id="10248897at2759"/>
<dbReference type="Proteomes" id="UP000232875">
    <property type="component" value="Unassembled WGS sequence"/>
</dbReference>
<evidence type="ECO:0000313" key="2">
    <source>
        <dbReference type="EMBL" id="PKI84981.1"/>
    </source>
</evidence>
<name>A0A2N1JEK4_9BASI</name>
<gene>
    <name evidence="2" type="ORF">MVES_000756</name>
</gene>
<dbReference type="Gene3D" id="1.10.3560.10">
    <property type="entry name" value="yst0336 like domain"/>
    <property type="match status" value="1"/>
</dbReference>
<accession>A0A2N1JEK4</accession>
<dbReference type="AlphaFoldDB" id="A0A2N1JEK4"/>
<dbReference type="InterPro" id="IPR023139">
    <property type="entry name" value="PBDC1-like_dom_sf"/>
</dbReference>
<proteinExistence type="predicted"/>
<organism evidence="2 3">
    <name type="scientific">Malassezia vespertilionis</name>
    <dbReference type="NCBI Taxonomy" id="2020962"/>
    <lineage>
        <taxon>Eukaryota</taxon>
        <taxon>Fungi</taxon>
        <taxon>Dikarya</taxon>
        <taxon>Basidiomycota</taxon>
        <taxon>Ustilaginomycotina</taxon>
        <taxon>Malasseziomycetes</taxon>
        <taxon>Malasseziales</taxon>
        <taxon>Malasseziaceae</taxon>
        <taxon>Malassezia</taxon>
    </lineage>
</organism>
<dbReference type="PANTHER" id="PTHR13410">
    <property type="entry name" value="PROTEIN PBDC1"/>
    <property type="match status" value="1"/>
</dbReference>
<dbReference type="GO" id="GO:0005737">
    <property type="term" value="C:cytoplasm"/>
    <property type="evidence" value="ECO:0007669"/>
    <property type="project" value="TreeGrafter"/>
</dbReference>
<keyword evidence="3" id="KW-1185">Reference proteome</keyword>
<reference evidence="2 3" key="1">
    <citation type="submission" date="2017-10" db="EMBL/GenBank/DDBJ databases">
        <title>A novel species of cold-tolerant Malassezia isolated from bats.</title>
        <authorList>
            <person name="Lorch J.M."/>
            <person name="Palmer J.M."/>
            <person name="Vanderwolf K.J."/>
            <person name="Schmidt K.Z."/>
            <person name="Verant M.L."/>
            <person name="Weller T.J."/>
            <person name="Blehert D.S."/>
        </authorList>
    </citation>
    <scope>NUCLEOTIDE SEQUENCE [LARGE SCALE GENOMIC DNA]</scope>
    <source>
        <strain evidence="2 3">NWHC:44797-103</strain>
    </source>
</reference>
<evidence type="ECO:0000313" key="3">
    <source>
        <dbReference type="Proteomes" id="UP000232875"/>
    </source>
</evidence>
<dbReference type="EMBL" id="KZ454988">
    <property type="protein sequence ID" value="PKI84981.1"/>
    <property type="molecule type" value="Genomic_DNA"/>
</dbReference>